<dbReference type="Pfam" id="PF01878">
    <property type="entry name" value="EVE"/>
    <property type="match status" value="1"/>
</dbReference>
<dbReference type="Gene3D" id="3.10.590.10">
    <property type="entry name" value="ph1033 like domains"/>
    <property type="match status" value="1"/>
</dbReference>
<organism evidence="7 8">
    <name type="scientific">Knufia fluminis</name>
    <dbReference type="NCBI Taxonomy" id="191047"/>
    <lineage>
        <taxon>Eukaryota</taxon>
        <taxon>Fungi</taxon>
        <taxon>Dikarya</taxon>
        <taxon>Ascomycota</taxon>
        <taxon>Pezizomycotina</taxon>
        <taxon>Eurotiomycetes</taxon>
        <taxon>Chaetothyriomycetidae</taxon>
        <taxon>Chaetothyriales</taxon>
        <taxon>Trichomeriaceae</taxon>
        <taxon>Knufia</taxon>
    </lineage>
</organism>
<dbReference type="SUPFAM" id="SSF88697">
    <property type="entry name" value="PUA domain-like"/>
    <property type="match status" value="1"/>
</dbReference>
<protein>
    <recommendedName>
        <fullName evidence="2">Thymocyte nuclear protein 1</fullName>
    </recommendedName>
</protein>
<feature type="compositionally biased region" description="Low complexity" evidence="5">
    <location>
        <begin position="174"/>
        <end position="183"/>
    </location>
</feature>
<dbReference type="GO" id="GO:0003677">
    <property type="term" value="F:DNA binding"/>
    <property type="evidence" value="ECO:0007669"/>
    <property type="project" value="InterPro"/>
</dbReference>
<evidence type="ECO:0000256" key="3">
    <source>
        <dbReference type="ARBA" id="ARBA00022553"/>
    </source>
</evidence>
<evidence type="ECO:0000256" key="2">
    <source>
        <dbReference type="ARBA" id="ARBA00014654"/>
    </source>
</evidence>
<evidence type="ECO:0000256" key="1">
    <source>
        <dbReference type="ARBA" id="ARBA00004123"/>
    </source>
</evidence>
<keyword evidence="8" id="KW-1185">Reference proteome</keyword>
<accession>A0AAN8EBS5</accession>
<dbReference type="InterPro" id="IPR052181">
    <property type="entry name" value="5hmC_binding"/>
</dbReference>
<dbReference type="CDD" id="cd21133">
    <property type="entry name" value="EVE"/>
    <property type="match status" value="1"/>
</dbReference>
<dbReference type="PRINTS" id="PR00929">
    <property type="entry name" value="ATHOOK"/>
</dbReference>
<comment type="caution">
    <text evidence="7">The sequence shown here is derived from an EMBL/GenBank/DDBJ whole genome shotgun (WGS) entry which is preliminary data.</text>
</comment>
<dbReference type="FunFam" id="3.10.590.10:FF:000003">
    <property type="entry name" value="Thymocyte nuclear protein 1"/>
    <property type="match status" value="1"/>
</dbReference>
<sequence>MPPKKKVPARRASTGKSVSFSGSPSTIIPKTASSPSGRPRRETAGEVDYKDTRSRAPNGSPKKQAKSPQDAPAPKAVAADTPKKRGRPAKATTAEVASPKKAAATTASTPVKIGRGRPKKTETVPAPAVTKSPKRKRENEEPEAAPAKKRGRPSKAGTDAVAEAATPKKRGRPAKAAATTSATKTRKPLPVKVQKDEPKKVASKSKAVAKPATKRGRPASSTNKPTTATKATKPAKKGGKSKILKEDPETEVEDFVEGLTQDDEQEDGDLQYWLMKVEPNTRIDKNVDLAYPIDKLAKATEPEPWDGVRNYVARNNMRAMRKGDLAFFYHSNCDVPGIVGVMRIAEEHDVDETAFDPAHPYFDEKSDRNKPKWDCVKVEFVKKFNEAITLKELKNTPELSNMQIAQKAFSRLSVQKVTPDQWQFVLKMANEPEDLGVTSPVSGYEADTNGETDKEAVDESVTGEEPDAEAIAAYGKPDDAAEDVMNDQAVNLAAYGAPDDVADDIVDDEDLDDVQPRMNGHTAPVTSSPLRRMDDLERDETPVSGDDV</sequence>
<dbReference type="EMBL" id="JAKLMC020000019">
    <property type="protein sequence ID" value="KAK5951719.1"/>
    <property type="molecule type" value="Genomic_DNA"/>
</dbReference>
<feature type="domain" description="EVE" evidence="6">
    <location>
        <begin position="271"/>
        <end position="428"/>
    </location>
</feature>
<evidence type="ECO:0000256" key="4">
    <source>
        <dbReference type="ARBA" id="ARBA00023242"/>
    </source>
</evidence>
<feature type="region of interest" description="Disordered" evidence="5">
    <location>
        <begin position="510"/>
        <end position="548"/>
    </location>
</feature>
<feature type="region of interest" description="Disordered" evidence="5">
    <location>
        <begin position="1"/>
        <end position="251"/>
    </location>
</feature>
<evidence type="ECO:0000259" key="6">
    <source>
        <dbReference type="Pfam" id="PF01878"/>
    </source>
</evidence>
<dbReference type="InterPro" id="IPR017956">
    <property type="entry name" value="AT_hook_DNA-bd_motif"/>
</dbReference>
<feature type="compositionally biased region" description="Basic residues" evidence="5">
    <location>
        <begin position="233"/>
        <end position="242"/>
    </location>
</feature>
<comment type="subcellular location">
    <subcellularLocation>
        <location evidence="1">Nucleus</location>
    </subcellularLocation>
</comment>
<evidence type="ECO:0000313" key="8">
    <source>
        <dbReference type="Proteomes" id="UP001316803"/>
    </source>
</evidence>
<name>A0AAN8EBS5_9EURO</name>
<keyword evidence="3" id="KW-0597">Phosphoprotein</keyword>
<feature type="compositionally biased region" description="Low complexity" evidence="5">
    <location>
        <begin position="96"/>
        <end position="112"/>
    </location>
</feature>
<dbReference type="GO" id="GO:0005634">
    <property type="term" value="C:nucleus"/>
    <property type="evidence" value="ECO:0007669"/>
    <property type="project" value="UniProtKB-SubCell"/>
</dbReference>
<dbReference type="Proteomes" id="UP001316803">
    <property type="component" value="Unassembled WGS sequence"/>
</dbReference>
<feature type="compositionally biased region" description="Basic and acidic residues" evidence="5">
    <location>
        <begin position="39"/>
        <end position="54"/>
    </location>
</feature>
<dbReference type="InterPro" id="IPR002740">
    <property type="entry name" value="EVE_domain"/>
</dbReference>
<dbReference type="AlphaFoldDB" id="A0AAN8EBS5"/>
<feature type="compositionally biased region" description="Low complexity" evidence="5">
    <location>
        <begin position="218"/>
        <end position="232"/>
    </location>
</feature>
<dbReference type="InterPro" id="IPR015947">
    <property type="entry name" value="PUA-like_sf"/>
</dbReference>
<feature type="region of interest" description="Disordered" evidence="5">
    <location>
        <begin position="444"/>
        <end position="465"/>
    </location>
</feature>
<evidence type="ECO:0000313" key="7">
    <source>
        <dbReference type="EMBL" id="KAK5951719.1"/>
    </source>
</evidence>
<dbReference type="SMART" id="SM00384">
    <property type="entry name" value="AT_hook"/>
    <property type="match status" value="5"/>
</dbReference>
<evidence type="ECO:0000256" key="5">
    <source>
        <dbReference type="SAM" id="MobiDB-lite"/>
    </source>
</evidence>
<feature type="compositionally biased region" description="Basic and acidic residues" evidence="5">
    <location>
        <begin position="531"/>
        <end position="541"/>
    </location>
</feature>
<dbReference type="PANTHER" id="PTHR14087:SF7">
    <property type="entry name" value="THYMOCYTE NUCLEAR PROTEIN 1"/>
    <property type="match status" value="1"/>
</dbReference>
<dbReference type="InterPro" id="IPR047197">
    <property type="entry name" value="THYN1-like_EVE"/>
</dbReference>
<dbReference type="PANTHER" id="PTHR14087">
    <property type="entry name" value="THYMOCYTE NUCLEAR PROTEIN 1"/>
    <property type="match status" value="1"/>
</dbReference>
<feature type="compositionally biased region" description="Polar residues" evidence="5">
    <location>
        <begin position="14"/>
        <end position="36"/>
    </location>
</feature>
<reference evidence="7 8" key="1">
    <citation type="submission" date="2022-12" db="EMBL/GenBank/DDBJ databases">
        <title>Genomic features and morphological characterization of a novel Knufia sp. strain isolated from spacecraft assembly facility.</title>
        <authorList>
            <person name="Teixeira M."/>
            <person name="Chander A.M."/>
            <person name="Stajich J.E."/>
            <person name="Venkateswaran K."/>
        </authorList>
    </citation>
    <scope>NUCLEOTIDE SEQUENCE [LARGE SCALE GENOMIC DNA]</scope>
    <source>
        <strain evidence="7 8">FJI-L2-BK-P2</strain>
    </source>
</reference>
<gene>
    <name evidence="7" type="ORF">OHC33_007398</name>
</gene>
<keyword evidence="4" id="KW-0539">Nucleus</keyword>
<proteinExistence type="predicted"/>